<dbReference type="Gene3D" id="1.20.5.110">
    <property type="match status" value="1"/>
</dbReference>
<dbReference type="SMART" id="SM00397">
    <property type="entry name" value="t_SNARE"/>
    <property type="match status" value="1"/>
</dbReference>
<proteinExistence type="inferred from homology"/>
<dbReference type="Proteomes" id="UP000799766">
    <property type="component" value="Unassembled WGS sequence"/>
</dbReference>
<dbReference type="CDD" id="cd06897">
    <property type="entry name" value="PX_SNARE"/>
    <property type="match status" value="1"/>
</dbReference>
<keyword evidence="3" id="KW-0926">Vacuole</keyword>
<dbReference type="FunFam" id="1.20.5.110:FF:000058">
    <property type="entry name" value="VAM7p Vacuolar SNARE protein"/>
    <property type="match status" value="1"/>
</dbReference>
<name>A0A6A6NW26_9PEZI</name>
<comment type="function">
    <text evidence="5">Essential for proper morphogenesis of the vacuole. May exist as structural reinforcement on the surface of the vacuolar membrane and be required for maintenance against rupture by osmotic pressure.</text>
</comment>
<feature type="region of interest" description="Disordered" evidence="6">
    <location>
        <begin position="131"/>
        <end position="151"/>
    </location>
</feature>
<feature type="compositionally biased region" description="Low complexity" evidence="6">
    <location>
        <begin position="259"/>
        <end position="272"/>
    </location>
</feature>
<feature type="compositionally biased region" description="Gly residues" evidence="6">
    <location>
        <begin position="277"/>
        <end position="296"/>
    </location>
</feature>
<keyword evidence="10" id="KW-1185">Reference proteome</keyword>
<dbReference type="SUPFAM" id="SSF58038">
    <property type="entry name" value="SNARE fusion complex"/>
    <property type="match status" value="1"/>
</dbReference>
<dbReference type="PROSITE" id="PS00914">
    <property type="entry name" value="SYNTAXIN"/>
    <property type="match status" value="1"/>
</dbReference>
<dbReference type="GO" id="GO:0005484">
    <property type="term" value="F:SNAP receptor activity"/>
    <property type="evidence" value="ECO:0007669"/>
    <property type="project" value="InterPro"/>
</dbReference>
<dbReference type="SMART" id="SM00312">
    <property type="entry name" value="PX"/>
    <property type="match status" value="1"/>
</dbReference>
<organism evidence="9 10">
    <name type="scientific">Lineolata rhizophorae</name>
    <dbReference type="NCBI Taxonomy" id="578093"/>
    <lineage>
        <taxon>Eukaryota</taxon>
        <taxon>Fungi</taxon>
        <taxon>Dikarya</taxon>
        <taxon>Ascomycota</taxon>
        <taxon>Pezizomycotina</taxon>
        <taxon>Dothideomycetes</taxon>
        <taxon>Dothideomycetes incertae sedis</taxon>
        <taxon>Lineolatales</taxon>
        <taxon>Lineolataceae</taxon>
        <taxon>Lineolata</taxon>
    </lineage>
</organism>
<sequence>MASPPPDDLTITIPSTHTAHPPDDSKPYTVYDVHVTTSLRTTVLRKRYSDFAALHASLLSATDNAAPPAPLPQKSWFPRSTVNNPSLTEARRQGLEAYMQAVASARDARWRSTRAWRAFLDLNEEPARRASKGAARLGSAAGAPANPSSPADWLDAHRDLKACLHDARAQLARREQAPAPAAQHDAGASAKKSLVRAGQLIHALEAGLDRMAAGGGGDGWPADKLGDGEVRRRRDMIGAAKKERDGLESLLGSMAAKTAKGAAAESSRSGSATPSEAGGGKEMLFKGGGGGGGRGRVLGAPPPKETERTRELDNEGVLQLQRQIMQEQDEDVFDLAKAVRRMKDMGIQINDELEAQTQMLDLLDQDVDRVGGKIRIAKKRTREIR</sequence>
<dbReference type="Pfam" id="PF00787">
    <property type="entry name" value="PX"/>
    <property type="match status" value="1"/>
</dbReference>
<dbReference type="GO" id="GO:0035091">
    <property type="term" value="F:phosphatidylinositol binding"/>
    <property type="evidence" value="ECO:0007669"/>
    <property type="project" value="InterPro"/>
</dbReference>
<reference evidence="9" key="1">
    <citation type="journal article" date="2020" name="Stud. Mycol.">
        <title>101 Dothideomycetes genomes: a test case for predicting lifestyles and emergence of pathogens.</title>
        <authorList>
            <person name="Haridas S."/>
            <person name="Albert R."/>
            <person name="Binder M."/>
            <person name="Bloem J."/>
            <person name="Labutti K."/>
            <person name="Salamov A."/>
            <person name="Andreopoulos B."/>
            <person name="Baker S."/>
            <person name="Barry K."/>
            <person name="Bills G."/>
            <person name="Bluhm B."/>
            <person name="Cannon C."/>
            <person name="Castanera R."/>
            <person name="Culley D."/>
            <person name="Daum C."/>
            <person name="Ezra D."/>
            <person name="Gonzalez J."/>
            <person name="Henrissat B."/>
            <person name="Kuo A."/>
            <person name="Liang C."/>
            <person name="Lipzen A."/>
            <person name="Lutzoni F."/>
            <person name="Magnuson J."/>
            <person name="Mondo S."/>
            <person name="Nolan M."/>
            <person name="Ohm R."/>
            <person name="Pangilinan J."/>
            <person name="Park H.-J."/>
            <person name="Ramirez L."/>
            <person name="Alfaro M."/>
            <person name="Sun H."/>
            <person name="Tritt A."/>
            <person name="Yoshinaga Y."/>
            <person name="Zwiers L.-H."/>
            <person name="Turgeon B."/>
            <person name="Goodwin S."/>
            <person name="Spatafora J."/>
            <person name="Crous P."/>
            <person name="Grigoriev I."/>
        </authorList>
    </citation>
    <scope>NUCLEOTIDE SEQUENCE</scope>
    <source>
        <strain evidence="9">ATCC 16933</strain>
    </source>
</reference>
<dbReference type="InterPro" id="IPR006012">
    <property type="entry name" value="Syntaxin/epimorphin_CS"/>
</dbReference>
<evidence type="ECO:0000259" key="8">
    <source>
        <dbReference type="PROSITE" id="PS50195"/>
    </source>
</evidence>
<feature type="region of interest" description="Disordered" evidence="6">
    <location>
        <begin position="259"/>
        <end position="309"/>
    </location>
</feature>
<dbReference type="Gene3D" id="3.30.1520.10">
    <property type="entry name" value="Phox-like domain"/>
    <property type="match status" value="1"/>
</dbReference>
<dbReference type="CDD" id="cd15858">
    <property type="entry name" value="SNARE_VAM7"/>
    <property type="match status" value="1"/>
</dbReference>
<dbReference type="PROSITE" id="PS50192">
    <property type="entry name" value="T_SNARE"/>
    <property type="match status" value="1"/>
</dbReference>
<dbReference type="GO" id="GO:0006886">
    <property type="term" value="P:intracellular protein transport"/>
    <property type="evidence" value="ECO:0007669"/>
    <property type="project" value="InterPro"/>
</dbReference>
<dbReference type="GO" id="GO:0097576">
    <property type="term" value="P:vacuole fusion"/>
    <property type="evidence" value="ECO:0007669"/>
    <property type="project" value="UniProtKB-ARBA"/>
</dbReference>
<evidence type="ECO:0000256" key="1">
    <source>
        <dbReference type="ARBA" id="ARBA00004116"/>
    </source>
</evidence>
<evidence type="ECO:0000256" key="6">
    <source>
        <dbReference type="SAM" id="MobiDB-lite"/>
    </source>
</evidence>
<evidence type="ECO:0000313" key="10">
    <source>
        <dbReference type="Proteomes" id="UP000799766"/>
    </source>
</evidence>
<dbReference type="InterPro" id="IPR000727">
    <property type="entry name" value="T_SNARE_dom"/>
</dbReference>
<feature type="region of interest" description="Disordered" evidence="6">
    <location>
        <begin position="1"/>
        <end position="26"/>
    </location>
</feature>
<comment type="subcellular location">
    <subcellularLocation>
        <location evidence="1">Vacuole</location>
    </subcellularLocation>
</comment>
<evidence type="ECO:0000256" key="2">
    <source>
        <dbReference type="ARBA" id="ARBA00009063"/>
    </source>
</evidence>
<dbReference type="AlphaFoldDB" id="A0A6A6NW26"/>
<feature type="region of interest" description="Disordered" evidence="6">
    <location>
        <begin position="62"/>
        <end position="84"/>
    </location>
</feature>
<comment type="similarity">
    <text evidence="2">Belongs to the syntaxin family.</text>
</comment>
<feature type="compositionally biased region" description="Low complexity" evidence="6">
    <location>
        <begin position="132"/>
        <end position="151"/>
    </location>
</feature>
<dbReference type="InterPro" id="IPR001683">
    <property type="entry name" value="PX_dom"/>
</dbReference>
<dbReference type="PROSITE" id="PS50195">
    <property type="entry name" value="PX"/>
    <property type="match status" value="1"/>
</dbReference>
<dbReference type="GO" id="GO:0007034">
    <property type="term" value="P:vacuolar transport"/>
    <property type="evidence" value="ECO:0007669"/>
    <property type="project" value="UniProtKB-ARBA"/>
</dbReference>
<dbReference type="EMBL" id="MU001685">
    <property type="protein sequence ID" value="KAF2455936.1"/>
    <property type="molecule type" value="Genomic_DNA"/>
</dbReference>
<evidence type="ECO:0000256" key="5">
    <source>
        <dbReference type="ARBA" id="ARBA00054927"/>
    </source>
</evidence>
<accession>A0A6A6NW26</accession>
<protein>
    <submittedName>
        <fullName evidence="9">Phox homologous domain-containing protein</fullName>
    </submittedName>
</protein>
<dbReference type="InterPro" id="IPR036871">
    <property type="entry name" value="PX_dom_sf"/>
</dbReference>
<dbReference type="GO" id="GO:0016192">
    <property type="term" value="P:vesicle-mediated transport"/>
    <property type="evidence" value="ECO:0007669"/>
    <property type="project" value="UniProtKB-ARBA"/>
</dbReference>
<evidence type="ECO:0000259" key="7">
    <source>
        <dbReference type="PROSITE" id="PS50192"/>
    </source>
</evidence>
<gene>
    <name evidence="9" type="ORF">BDY21DRAFT_288944</name>
</gene>
<feature type="domain" description="PX" evidence="8">
    <location>
        <begin position="9"/>
        <end position="126"/>
    </location>
</feature>
<feature type="domain" description="T-SNARE coiled-coil homology" evidence="7">
    <location>
        <begin position="322"/>
        <end position="384"/>
    </location>
</feature>
<evidence type="ECO:0000256" key="4">
    <source>
        <dbReference type="ARBA" id="ARBA00023054"/>
    </source>
</evidence>
<evidence type="ECO:0000313" key="9">
    <source>
        <dbReference type="EMBL" id="KAF2455936.1"/>
    </source>
</evidence>
<dbReference type="GO" id="GO:0000329">
    <property type="term" value="C:fungal-type vacuole membrane"/>
    <property type="evidence" value="ECO:0007669"/>
    <property type="project" value="UniProtKB-ARBA"/>
</dbReference>
<dbReference type="OrthoDB" id="428895at2759"/>
<dbReference type="SUPFAM" id="SSF64268">
    <property type="entry name" value="PX domain"/>
    <property type="match status" value="1"/>
</dbReference>
<evidence type="ECO:0000256" key="3">
    <source>
        <dbReference type="ARBA" id="ARBA00022554"/>
    </source>
</evidence>
<keyword evidence="4" id="KW-0175">Coiled coil</keyword>